<organism evidence="8">
    <name type="scientific">Castor canadensis</name>
    <name type="common">American beaver</name>
    <dbReference type="NCBI Taxonomy" id="51338"/>
    <lineage>
        <taxon>Eukaryota</taxon>
        <taxon>Metazoa</taxon>
        <taxon>Chordata</taxon>
        <taxon>Craniata</taxon>
        <taxon>Vertebrata</taxon>
        <taxon>Euteleostomi</taxon>
        <taxon>Mammalia</taxon>
        <taxon>Eutheria</taxon>
        <taxon>Euarchontoglires</taxon>
        <taxon>Glires</taxon>
        <taxon>Rodentia</taxon>
        <taxon>Castorimorpha</taxon>
        <taxon>Castoridae</taxon>
        <taxon>Castor</taxon>
    </lineage>
</organism>
<sequence length="131" mass="14307">MEVSPPDSRSLTFSDWQRLTRLDSGPQSPSPNAVLTDPGPLSPGDRVLLKQLHPKPLQPGWTEPYTVILTNPSAAKLLGHPAWYHLTHLKKLPSTTSTKTWQVTQMGPTSLQISRVGDAINADPSPFPNPV</sequence>
<proteinExistence type="predicted"/>
<evidence type="ECO:0000256" key="6">
    <source>
        <dbReference type="SAM" id="MobiDB-lite"/>
    </source>
</evidence>
<dbReference type="Pfam" id="PF18697">
    <property type="entry name" value="MLVIN_C"/>
    <property type="match status" value="1"/>
</dbReference>
<evidence type="ECO:0000256" key="4">
    <source>
        <dbReference type="ARBA" id="ARBA00022759"/>
    </source>
</evidence>
<dbReference type="GO" id="GO:0016787">
    <property type="term" value="F:hydrolase activity"/>
    <property type="evidence" value="ECO:0007669"/>
    <property type="project" value="UniProtKB-KW"/>
</dbReference>
<evidence type="ECO:0000313" key="8">
    <source>
        <dbReference type="Ensembl" id="ENSCCNP00000030667.1"/>
    </source>
</evidence>
<dbReference type="InterPro" id="IPR040643">
    <property type="entry name" value="MLVIN_C"/>
</dbReference>
<dbReference type="AlphaFoldDB" id="A0A8C0XMV4"/>
<evidence type="ECO:0000259" key="7">
    <source>
        <dbReference type="Pfam" id="PF18697"/>
    </source>
</evidence>
<evidence type="ECO:0000256" key="1">
    <source>
        <dbReference type="ARBA" id="ARBA00022679"/>
    </source>
</evidence>
<feature type="region of interest" description="Disordered" evidence="6">
    <location>
        <begin position="1"/>
        <end position="45"/>
    </location>
</feature>
<keyword evidence="3" id="KW-0540">Nuclease</keyword>
<feature type="domain" description="Murine leukemia virus integrase C-terminal" evidence="7">
    <location>
        <begin position="42"/>
        <end position="91"/>
    </location>
</feature>
<protein>
    <recommendedName>
        <fullName evidence="7">Murine leukemia virus integrase C-terminal domain-containing protein</fullName>
    </recommendedName>
</protein>
<evidence type="ECO:0000256" key="3">
    <source>
        <dbReference type="ARBA" id="ARBA00022722"/>
    </source>
</evidence>
<dbReference type="Gene3D" id="2.30.30.850">
    <property type="match status" value="1"/>
</dbReference>
<dbReference type="Ensembl" id="ENSCCNT00000038618.1">
    <property type="protein sequence ID" value="ENSCCNP00000030667.1"/>
    <property type="gene ID" value="ENSCCNG00000029315.1"/>
</dbReference>
<dbReference type="GO" id="GO:0004519">
    <property type="term" value="F:endonuclease activity"/>
    <property type="evidence" value="ECO:0007669"/>
    <property type="project" value="UniProtKB-KW"/>
</dbReference>
<keyword evidence="4" id="KW-0255">Endonuclease</keyword>
<name>A0A8C0XMV4_CASCN</name>
<feature type="compositionally biased region" description="Polar residues" evidence="6">
    <location>
        <begin position="7"/>
        <end position="17"/>
    </location>
</feature>
<evidence type="ECO:0000256" key="2">
    <source>
        <dbReference type="ARBA" id="ARBA00022695"/>
    </source>
</evidence>
<evidence type="ECO:0000256" key="5">
    <source>
        <dbReference type="ARBA" id="ARBA00022801"/>
    </source>
</evidence>
<keyword evidence="1" id="KW-0808">Transferase</keyword>
<reference evidence="8" key="1">
    <citation type="submission" date="2023-09" db="UniProtKB">
        <authorList>
            <consortium name="Ensembl"/>
        </authorList>
    </citation>
    <scope>IDENTIFICATION</scope>
</reference>
<dbReference type="GO" id="GO:0016779">
    <property type="term" value="F:nucleotidyltransferase activity"/>
    <property type="evidence" value="ECO:0007669"/>
    <property type="project" value="UniProtKB-KW"/>
</dbReference>
<keyword evidence="2" id="KW-0548">Nucleotidyltransferase</keyword>
<accession>A0A8C0XMV4</accession>
<keyword evidence="5" id="KW-0378">Hydrolase</keyword>